<dbReference type="EMBL" id="JBEDNZ010000009">
    <property type="protein sequence ID" value="KAL0839145.1"/>
    <property type="molecule type" value="Genomic_DNA"/>
</dbReference>
<protein>
    <submittedName>
        <fullName evidence="1">Uncharacterized protein</fullName>
    </submittedName>
</protein>
<reference evidence="1 2" key="1">
    <citation type="submission" date="2024-06" db="EMBL/GenBank/DDBJ databases">
        <title>A chromosome-level genome assembly of beet webworm, Loxostege sticticalis.</title>
        <authorList>
            <person name="Zhang Y."/>
        </authorList>
    </citation>
    <scope>NUCLEOTIDE SEQUENCE [LARGE SCALE GENOMIC DNA]</scope>
    <source>
        <strain evidence="1">AQ028</strain>
        <tissue evidence="1">Male pupae</tissue>
    </source>
</reference>
<dbReference type="AlphaFoldDB" id="A0ABD0TAV0"/>
<dbReference type="Proteomes" id="UP001549921">
    <property type="component" value="Unassembled WGS sequence"/>
</dbReference>
<accession>A0ABD0TAV0</accession>
<sequence>MLILQYFFTRMWSVWWRAMVGALLVALGASLELYDTLPATDDLLYQDLDKDTGPSDKMPLPRVNDVVMRKLFKALQMQRLGAVRIPNRPHPQYPHPLPLEEVDQHIDHAPDSKLFKSSVFKRLAEVFGSSNPTQRALDTARLQQKWKIKKGKSLGSQMVCYFKLCAFRSPANVPVHYW</sequence>
<gene>
    <name evidence="1" type="ORF">ABMA28_017115</name>
</gene>
<organism evidence="1 2">
    <name type="scientific">Loxostege sticticalis</name>
    <name type="common">Beet webworm moth</name>
    <dbReference type="NCBI Taxonomy" id="481309"/>
    <lineage>
        <taxon>Eukaryota</taxon>
        <taxon>Metazoa</taxon>
        <taxon>Ecdysozoa</taxon>
        <taxon>Arthropoda</taxon>
        <taxon>Hexapoda</taxon>
        <taxon>Insecta</taxon>
        <taxon>Pterygota</taxon>
        <taxon>Neoptera</taxon>
        <taxon>Endopterygota</taxon>
        <taxon>Lepidoptera</taxon>
        <taxon>Glossata</taxon>
        <taxon>Ditrysia</taxon>
        <taxon>Pyraloidea</taxon>
        <taxon>Crambidae</taxon>
        <taxon>Pyraustinae</taxon>
        <taxon>Loxostege</taxon>
    </lineage>
</organism>
<comment type="caution">
    <text evidence="1">The sequence shown here is derived from an EMBL/GenBank/DDBJ whole genome shotgun (WGS) entry which is preliminary data.</text>
</comment>
<proteinExistence type="predicted"/>
<name>A0ABD0TAV0_LOXSC</name>
<evidence type="ECO:0000313" key="1">
    <source>
        <dbReference type="EMBL" id="KAL0839145.1"/>
    </source>
</evidence>
<evidence type="ECO:0000313" key="2">
    <source>
        <dbReference type="Proteomes" id="UP001549921"/>
    </source>
</evidence>